<dbReference type="AlphaFoldDB" id="A0A284R419"/>
<keyword evidence="1" id="KW-0812">Transmembrane</keyword>
<feature type="transmembrane region" description="Helical" evidence="1">
    <location>
        <begin position="50"/>
        <end position="68"/>
    </location>
</feature>
<gene>
    <name evidence="2" type="ORF">ARMOST_06820</name>
</gene>
<keyword evidence="1" id="KW-0472">Membrane</keyword>
<name>A0A284R419_ARMOS</name>
<sequence>MLSLSYIVLTPRRIRLPGELSKPRHRRRSICVSTTRWFARIVSRKPKSVGSIYTILICAFGEFTFILGSGP</sequence>
<dbReference type="OrthoDB" id="2935627at2759"/>
<evidence type="ECO:0000313" key="3">
    <source>
        <dbReference type="Proteomes" id="UP000219338"/>
    </source>
</evidence>
<dbReference type="EMBL" id="FUEG01000004">
    <property type="protein sequence ID" value="SJL03464.1"/>
    <property type="molecule type" value="Genomic_DNA"/>
</dbReference>
<organism evidence="2 3">
    <name type="scientific">Armillaria ostoyae</name>
    <name type="common">Armillaria root rot fungus</name>
    <dbReference type="NCBI Taxonomy" id="47428"/>
    <lineage>
        <taxon>Eukaryota</taxon>
        <taxon>Fungi</taxon>
        <taxon>Dikarya</taxon>
        <taxon>Basidiomycota</taxon>
        <taxon>Agaricomycotina</taxon>
        <taxon>Agaricomycetes</taxon>
        <taxon>Agaricomycetidae</taxon>
        <taxon>Agaricales</taxon>
        <taxon>Marasmiineae</taxon>
        <taxon>Physalacriaceae</taxon>
        <taxon>Armillaria</taxon>
    </lineage>
</organism>
<keyword evidence="3" id="KW-1185">Reference proteome</keyword>
<accession>A0A284R419</accession>
<proteinExistence type="predicted"/>
<reference evidence="3" key="1">
    <citation type="journal article" date="2017" name="Nat. Ecol. Evol.">
        <title>Genome expansion and lineage-specific genetic innovations in the forest pathogenic fungi Armillaria.</title>
        <authorList>
            <person name="Sipos G."/>
            <person name="Prasanna A.N."/>
            <person name="Walter M.C."/>
            <person name="O'Connor E."/>
            <person name="Balint B."/>
            <person name="Krizsan K."/>
            <person name="Kiss B."/>
            <person name="Hess J."/>
            <person name="Varga T."/>
            <person name="Slot J."/>
            <person name="Riley R."/>
            <person name="Boka B."/>
            <person name="Rigling D."/>
            <person name="Barry K."/>
            <person name="Lee J."/>
            <person name="Mihaltcheva S."/>
            <person name="LaButti K."/>
            <person name="Lipzen A."/>
            <person name="Waldron R."/>
            <person name="Moloney N.M."/>
            <person name="Sperisen C."/>
            <person name="Kredics L."/>
            <person name="Vagvoelgyi C."/>
            <person name="Patrignani A."/>
            <person name="Fitzpatrick D."/>
            <person name="Nagy I."/>
            <person name="Doyle S."/>
            <person name="Anderson J.B."/>
            <person name="Grigoriev I.V."/>
            <person name="Gueldener U."/>
            <person name="Muensterkoetter M."/>
            <person name="Nagy L.G."/>
        </authorList>
    </citation>
    <scope>NUCLEOTIDE SEQUENCE [LARGE SCALE GENOMIC DNA]</scope>
    <source>
        <strain evidence="3">C18/9</strain>
    </source>
</reference>
<protein>
    <submittedName>
        <fullName evidence="2">Uncharacterized protein</fullName>
    </submittedName>
</protein>
<dbReference type="Proteomes" id="UP000219338">
    <property type="component" value="Unassembled WGS sequence"/>
</dbReference>
<keyword evidence="1" id="KW-1133">Transmembrane helix</keyword>
<evidence type="ECO:0000256" key="1">
    <source>
        <dbReference type="SAM" id="Phobius"/>
    </source>
</evidence>
<evidence type="ECO:0000313" key="2">
    <source>
        <dbReference type="EMBL" id="SJL03464.1"/>
    </source>
</evidence>